<keyword evidence="6 8" id="KW-1133">Transmembrane helix</keyword>
<dbReference type="CDD" id="cd06550">
    <property type="entry name" value="TM_ABC_iron-siderophores_like"/>
    <property type="match status" value="1"/>
</dbReference>
<evidence type="ECO:0000256" key="5">
    <source>
        <dbReference type="ARBA" id="ARBA00022692"/>
    </source>
</evidence>
<dbReference type="Pfam" id="PF01032">
    <property type="entry name" value="FecCD"/>
    <property type="match status" value="1"/>
</dbReference>
<comment type="subcellular location">
    <subcellularLocation>
        <location evidence="1">Cell membrane</location>
        <topology evidence="1">Multi-pass membrane protein</topology>
    </subcellularLocation>
</comment>
<organism evidence="9 10">
    <name type="scientific">Marinomonas polaris DSM 16579</name>
    <dbReference type="NCBI Taxonomy" id="1122206"/>
    <lineage>
        <taxon>Bacteria</taxon>
        <taxon>Pseudomonadati</taxon>
        <taxon>Pseudomonadota</taxon>
        <taxon>Gammaproteobacteria</taxon>
        <taxon>Oceanospirillales</taxon>
        <taxon>Oceanospirillaceae</taxon>
        <taxon>Marinomonas</taxon>
    </lineage>
</organism>
<dbReference type="SUPFAM" id="SSF81345">
    <property type="entry name" value="ABC transporter involved in vitamin B12 uptake, BtuC"/>
    <property type="match status" value="1"/>
</dbReference>
<protein>
    <submittedName>
        <fullName evidence="9">Iron complex transport system permease protein</fullName>
    </submittedName>
</protein>
<keyword evidence="4" id="KW-1003">Cell membrane</keyword>
<feature type="transmembrane region" description="Helical" evidence="8">
    <location>
        <begin position="131"/>
        <end position="147"/>
    </location>
</feature>
<evidence type="ECO:0000256" key="3">
    <source>
        <dbReference type="ARBA" id="ARBA00022448"/>
    </source>
</evidence>
<feature type="transmembrane region" description="Helical" evidence="8">
    <location>
        <begin position="21"/>
        <end position="42"/>
    </location>
</feature>
<dbReference type="InterPro" id="IPR037294">
    <property type="entry name" value="ABC_BtuC-like"/>
</dbReference>
<keyword evidence="5 8" id="KW-0812">Transmembrane</keyword>
<evidence type="ECO:0000313" key="9">
    <source>
        <dbReference type="EMBL" id="SHE44551.1"/>
    </source>
</evidence>
<dbReference type="EMBL" id="FQVF01000002">
    <property type="protein sequence ID" value="SHE44551.1"/>
    <property type="molecule type" value="Genomic_DNA"/>
</dbReference>
<comment type="similarity">
    <text evidence="2">Belongs to the binding-protein-dependent transport system permease family. FecCD subfamily.</text>
</comment>
<name>A0A1M4TJA1_9GAMM</name>
<feature type="transmembrane region" description="Helical" evidence="8">
    <location>
        <begin position="313"/>
        <end position="333"/>
    </location>
</feature>
<dbReference type="PANTHER" id="PTHR30472:SF24">
    <property type="entry name" value="FERRIC ENTEROBACTIN TRANSPORT SYSTEM PERMEASE PROTEIN FEPG"/>
    <property type="match status" value="1"/>
</dbReference>
<keyword evidence="3" id="KW-0813">Transport</keyword>
<evidence type="ECO:0000256" key="2">
    <source>
        <dbReference type="ARBA" id="ARBA00007935"/>
    </source>
</evidence>
<accession>A0A1M4TJA1</accession>
<keyword evidence="10" id="KW-1185">Reference proteome</keyword>
<feature type="transmembrane region" description="Helical" evidence="8">
    <location>
        <begin position="72"/>
        <end position="93"/>
    </location>
</feature>
<dbReference type="GO" id="GO:0033214">
    <property type="term" value="P:siderophore-iron import into cell"/>
    <property type="evidence" value="ECO:0007669"/>
    <property type="project" value="TreeGrafter"/>
</dbReference>
<dbReference type="Gene3D" id="1.10.3470.10">
    <property type="entry name" value="ABC transporter involved in vitamin B12 uptake, BtuC"/>
    <property type="match status" value="1"/>
</dbReference>
<feature type="transmembrane region" description="Helical" evidence="8">
    <location>
        <begin position="105"/>
        <end position="125"/>
    </location>
</feature>
<evidence type="ECO:0000256" key="1">
    <source>
        <dbReference type="ARBA" id="ARBA00004651"/>
    </source>
</evidence>
<feature type="transmembrane region" description="Helical" evidence="8">
    <location>
        <begin position="198"/>
        <end position="219"/>
    </location>
</feature>
<feature type="transmembrane region" description="Helical" evidence="8">
    <location>
        <begin position="245"/>
        <end position="271"/>
    </location>
</feature>
<dbReference type="PANTHER" id="PTHR30472">
    <property type="entry name" value="FERRIC ENTEROBACTIN TRANSPORT SYSTEM PERMEASE PROTEIN"/>
    <property type="match status" value="1"/>
</dbReference>
<evidence type="ECO:0000256" key="7">
    <source>
        <dbReference type="ARBA" id="ARBA00023136"/>
    </source>
</evidence>
<dbReference type="AlphaFoldDB" id="A0A1M4TJA1"/>
<reference evidence="10" key="1">
    <citation type="submission" date="2016-11" db="EMBL/GenBank/DDBJ databases">
        <authorList>
            <person name="Varghese N."/>
            <person name="Submissions S."/>
        </authorList>
    </citation>
    <scope>NUCLEOTIDE SEQUENCE [LARGE SCALE GENOMIC DNA]</scope>
    <source>
        <strain evidence="10">DSM 16579</strain>
    </source>
</reference>
<keyword evidence="7 8" id="KW-0472">Membrane</keyword>
<sequence length="338" mass="36018">MKIYRTYTLTITNVISHYPKQIICSFTLALIIATLFFGQHIAENTQDIWQLITGQADPYQSIVVWQWRASRLFAALVIGAALGISGAVFQSLVRNPLGSPDITGFNVGAFTGVLLSIALFGNLYWFSVLGAILGGLFSALLVYIFAYRDGHSGFRLIIVGIAISATLSAFNQWLILSVSLETAMTAALWSAGTLNGMTWARILPAAVLITVFILCAFLLNTRMKLLEMGDDTAAALGVSVNKTRLALMFVGVALTAVATAITGPIAFIALAAPQIAKRLENSASTSLGSSALVGGLLLLSADFIAQHGWEGSTLPVGLITVSLGGIYLVFLIIREGRK</sequence>
<proteinExistence type="inferred from homology"/>
<evidence type="ECO:0000256" key="6">
    <source>
        <dbReference type="ARBA" id="ARBA00022989"/>
    </source>
</evidence>
<evidence type="ECO:0000256" key="4">
    <source>
        <dbReference type="ARBA" id="ARBA00022475"/>
    </source>
</evidence>
<evidence type="ECO:0000313" key="10">
    <source>
        <dbReference type="Proteomes" id="UP000184517"/>
    </source>
</evidence>
<dbReference type="GO" id="GO:0022857">
    <property type="term" value="F:transmembrane transporter activity"/>
    <property type="evidence" value="ECO:0007669"/>
    <property type="project" value="InterPro"/>
</dbReference>
<dbReference type="RefSeq" id="WP_084122077.1">
    <property type="nucleotide sequence ID" value="NZ_FQVF01000002.1"/>
</dbReference>
<dbReference type="GO" id="GO:0005886">
    <property type="term" value="C:plasma membrane"/>
    <property type="evidence" value="ECO:0007669"/>
    <property type="project" value="UniProtKB-SubCell"/>
</dbReference>
<evidence type="ECO:0000256" key="8">
    <source>
        <dbReference type="SAM" id="Phobius"/>
    </source>
</evidence>
<feature type="transmembrane region" description="Helical" evidence="8">
    <location>
        <begin position="154"/>
        <end position="178"/>
    </location>
</feature>
<gene>
    <name evidence="9" type="ORF">SAMN02745753_00303</name>
</gene>
<dbReference type="STRING" id="1122206.SAMN02745753_00303"/>
<dbReference type="OrthoDB" id="9055647at2"/>
<dbReference type="Proteomes" id="UP000184517">
    <property type="component" value="Unassembled WGS sequence"/>
</dbReference>
<dbReference type="InterPro" id="IPR000522">
    <property type="entry name" value="ABC_transptr_permease_BtuC"/>
</dbReference>